<dbReference type="EMBL" id="MRZV01000894">
    <property type="protein sequence ID" value="PIK42906.1"/>
    <property type="molecule type" value="Genomic_DNA"/>
</dbReference>
<proteinExistence type="predicted"/>
<evidence type="ECO:0000313" key="12">
    <source>
        <dbReference type="Proteomes" id="UP000230750"/>
    </source>
</evidence>
<dbReference type="GO" id="GO:0004930">
    <property type="term" value="F:G protein-coupled receptor activity"/>
    <property type="evidence" value="ECO:0007669"/>
    <property type="project" value="UniProtKB-KW"/>
</dbReference>
<feature type="transmembrane region" description="Helical" evidence="9">
    <location>
        <begin position="132"/>
        <end position="157"/>
    </location>
</feature>
<sequence>MKNSSNSRIVKIFILTWLFSFTVIALQLPQRFRNQVHCIIYPDDAFFDDYPPTARLCTAVVPWYRTIFDVLKLVVFYTCLFISIYCYGKVILFLSKRAHVGNSKYGEQSPESRVKADAQTSATRMILVNGSVYFFCNAPIQLFLTLRLFVNLFGLQLQFNDDVLVPLFTTVQILAYINSAINPIIYSVTNARYRSAVLQTFGCVKANTTGKQNTSLTKTSKM</sequence>
<feature type="transmembrane region" description="Helical" evidence="9">
    <location>
        <begin position="12"/>
        <end position="28"/>
    </location>
</feature>
<keyword evidence="6 9" id="KW-0472">Membrane</keyword>
<gene>
    <name evidence="11" type="ORF">BSL78_20243</name>
</gene>
<evidence type="ECO:0000259" key="10">
    <source>
        <dbReference type="PROSITE" id="PS50262"/>
    </source>
</evidence>
<keyword evidence="8" id="KW-0807">Transducer</keyword>
<dbReference type="InterPro" id="IPR000276">
    <property type="entry name" value="GPCR_Rhodpsn"/>
</dbReference>
<keyword evidence="5" id="KW-0297">G-protein coupled receptor</keyword>
<organism evidence="11 12">
    <name type="scientific">Stichopus japonicus</name>
    <name type="common">Sea cucumber</name>
    <dbReference type="NCBI Taxonomy" id="307972"/>
    <lineage>
        <taxon>Eukaryota</taxon>
        <taxon>Metazoa</taxon>
        <taxon>Echinodermata</taxon>
        <taxon>Eleutherozoa</taxon>
        <taxon>Echinozoa</taxon>
        <taxon>Holothuroidea</taxon>
        <taxon>Aspidochirotacea</taxon>
        <taxon>Aspidochirotida</taxon>
        <taxon>Stichopodidae</taxon>
        <taxon>Apostichopus</taxon>
    </lineage>
</organism>
<evidence type="ECO:0000313" key="11">
    <source>
        <dbReference type="EMBL" id="PIK42906.1"/>
    </source>
</evidence>
<protein>
    <submittedName>
        <fullName evidence="11">Putative growth hormone secretagogue receptor type 1-like</fullName>
    </submittedName>
</protein>
<evidence type="ECO:0000256" key="3">
    <source>
        <dbReference type="ARBA" id="ARBA00022692"/>
    </source>
</evidence>
<evidence type="ECO:0000256" key="4">
    <source>
        <dbReference type="ARBA" id="ARBA00022989"/>
    </source>
</evidence>
<comment type="caution">
    <text evidence="11">The sequence shown here is derived from an EMBL/GenBank/DDBJ whole genome shotgun (WGS) entry which is preliminary data.</text>
</comment>
<dbReference type="AlphaFoldDB" id="A0A2G8K4F8"/>
<dbReference type="Pfam" id="PF00001">
    <property type="entry name" value="7tm_1"/>
    <property type="match status" value="1"/>
</dbReference>
<dbReference type="PANTHER" id="PTHR24228:SF59">
    <property type="entry name" value="NEUROPEPTIDE RECEPTOR 15"/>
    <property type="match status" value="1"/>
</dbReference>
<evidence type="ECO:0000256" key="5">
    <source>
        <dbReference type="ARBA" id="ARBA00023040"/>
    </source>
</evidence>
<evidence type="ECO:0000256" key="6">
    <source>
        <dbReference type="ARBA" id="ARBA00023136"/>
    </source>
</evidence>
<name>A0A2G8K4F8_STIJA</name>
<reference evidence="11 12" key="1">
    <citation type="journal article" date="2017" name="PLoS Biol.">
        <title>The sea cucumber genome provides insights into morphological evolution and visceral regeneration.</title>
        <authorList>
            <person name="Zhang X."/>
            <person name="Sun L."/>
            <person name="Yuan J."/>
            <person name="Sun Y."/>
            <person name="Gao Y."/>
            <person name="Zhang L."/>
            <person name="Li S."/>
            <person name="Dai H."/>
            <person name="Hamel J.F."/>
            <person name="Liu C."/>
            <person name="Yu Y."/>
            <person name="Liu S."/>
            <person name="Lin W."/>
            <person name="Guo K."/>
            <person name="Jin S."/>
            <person name="Xu P."/>
            <person name="Storey K.B."/>
            <person name="Huan P."/>
            <person name="Zhang T."/>
            <person name="Zhou Y."/>
            <person name="Zhang J."/>
            <person name="Lin C."/>
            <person name="Li X."/>
            <person name="Xing L."/>
            <person name="Huo D."/>
            <person name="Sun M."/>
            <person name="Wang L."/>
            <person name="Mercier A."/>
            <person name="Li F."/>
            <person name="Yang H."/>
            <person name="Xiang J."/>
        </authorList>
    </citation>
    <scope>NUCLEOTIDE SEQUENCE [LARGE SCALE GENOMIC DNA]</scope>
    <source>
        <strain evidence="11">Shaxun</strain>
        <tissue evidence="11">Muscle</tissue>
    </source>
</reference>
<dbReference type="SUPFAM" id="SSF81321">
    <property type="entry name" value="Family A G protein-coupled receptor-like"/>
    <property type="match status" value="1"/>
</dbReference>
<evidence type="ECO:0000256" key="9">
    <source>
        <dbReference type="SAM" id="Phobius"/>
    </source>
</evidence>
<feature type="transmembrane region" description="Helical" evidence="9">
    <location>
        <begin position="74"/>
        <end position="94"/>
    </location>
</feature>
<evidence type="ECO:0000256" key="1">
    <source>
        <dbReference type="ARBA" id="ARBA00004651"/>
    </source>
</evidence>
<dbReference type="InterPro" id="IPR017452">
    <property type="entry name" value="GPCR_Rhodpsn_7TM"/>
</dbReference>
<keyword evidence="3 9" id="KW-0812">Transmembrane</keyword>
<keyword evidence="12" id="KW-1185">Reference proteome</keyword>
<evidence type="ECO:0000256" key="8">
    <source>
        <dbReference type="ARBA" id="ARBA00023224"/>
    </source>
</evidence>
<keyword evidence="2" id="KW-1003">Cell membrane</keyword>
<feature type="transmembrane region" description="Helical" evidence="9">
    <location>
        <begin position="163"/>
        <end position="185"/>
    </location>
</feature>
<feature type="domain" description="G-protein coupled receptors family 1 profile" evidence="10">
    <location>
        <begin position="1"/>
        <end position="186"/>
    </location>
</feature>
<accession>A0A2G8K4F8</accession>
<dbReference type="Proteomes" id="UP000230750">
    <property type="component" value="Unassembled WGS sequence"/>
</dbReference>
<dbReference type="PANTHER" id="PTHR24228">
    <property type="entry name" value="B2 BRADYKININ RECEPTOR/ANGIOTENSIN II RECEPTOR"/>
    <property type="match status" value="1"/>
</dbReference>
<evidence type="ECO:0000256" key="7">
    <source>
        <dbReference type="ARBA" id="ARBA00023170"/>
    </source>
</evidence>
<evidence type="ECO:0000256" key="2">
    <source>
        <dbReference type="ARBA" id="ARBA00022475"/>
    </source>
</evidence>
<dbReference type="PRINTS" id="PR00237">
    <property type="entry name" value="GPCRRHODOPSN"/>
</dbReference>
<comment type="subcellular location">
    <subcellularLocation>
        <location evidence="1">Cell membrane</location>
        <topology evidence="1">Multi-pass membrane protein</topology>
    </subcellularLocation>
</comment>
<keyword evidence="7 11" id="KW-0675">Receptor</keyword>
<dbReference type="Gene3D" id="1.20.1070.10">
    <property type="entry name" value="Rhodopsin 7-helix transmembrane proteins"/>
    <property type="match status" value="1"/>
</dbReference>
<dbReference type="PROSITE" id="PS50262">
    <property type="entry name" value="G_PROTEIN_RECEP_F1_2"/>
    <property type="match status" value="1"/>
</dbReference>
<keyword evidence="4 9" id="KW-1133">Transmembrane helix</keyword>
<dbReference type="OrthoDB" id="5950040at2759"/>
<dbReference type="GO" id="GO:0005886">
    <property type="term" value="C:plasma membrane"/>
    <property type="evidence" value="ECO:0007669"/>
    <property type="project" value="UniProtKB-SubCell"/>
</dbReference>